<dbReference type="CDD" id="cd00118">
    <property type="entry name" value="LysM"/>
    <property type="match status" value="3"/>
</dbReference>
<evidence type="ECO:0000259" key="3">
    <source>
        <dbReference type="PROSITE" id="PS51782"/>
    </source>
</evidence>
<dbReference type="Gene3D" id="1.10.530.10">
    <property type="match status" value="1"/>
</dbReference>
<dbReference type="SMART" id="SM00257">
    <property type="entry name" value="LysM"/>
    <property type="match status" value="3"/>
</dbReference>
<dbReference type="SUPFAM" id="SSF53955">
    <property type="entry name" value="Lysozyme-like"/>
    <property type="match status" value="1"/>
</dbReference>
<comment type="caution">
    <text evidence="4">The sequence shown here is derived from an EMBL/GenBank/DDBJ whole genome shotgun (WGS) entry which is preliminary data.</text>
</comment>
<feature type="domain" description="LysM" evidence="3">
    <location>
        <begin position="352"/>
        <end position="395"/>
    </location>
</feature>
<dbReference type="Gene3D" id="3.10.350.10">
    <property type="entry name" value="LysM domain"/>
    <property type="match status" value="3"/>
</dbReference>
<dbReference type="PROSITE" id="PS00922">
    <property type="entry name" value="TRANSGLYCOSYLASE"/>
    <property type="match status" value="1"/>
</dbReference>
<name>A0ABU5GVL7_9GAMM</name>
<feature type="chain" id="PRO_5046984060" evidence="2">
    <location>
        <begin position="32"/>
        <end position="516"/>
    </location>
</feature>
<proteinExistence type="inferred from homology"/>
<comment type="similarity">
    <text evidence="1">Belongs to the transglycosylase Slt family.</text>
</comment>
<dbReference type="PANTHER" id="PTHR33734">
    <property type="entry name" value="LYSM DOMAIN-CONTAINING GPI-ANCHORED PROTEIN 2"/>
    <property type="match status" value="1"/>
</dbReference>
<reference evidence="4 5" key="1">
    <citation type="submission" date="2023-12" db="EMBL/GenBank/DDBJ databases">
        <title>Denitrificimonas halotolerans sp. nov.,a novel species isolated from landfill leachate.</title>
        <authorList>
            <person name="Wang S."/>
        </authorList>
    </citation>
    <scope>NUCLEOTIDE SEQUENCE [LARGE SCALE GENOMIC DNA]</scope>
    <source>
        <strain evidence="4 5">JX-1</strain>
    </source>
</reference>
<dbReference type="EMBL" id="JAXIVU010000028">
    <property type="protein sequence ID" value="MDY7220395.1"/>
    <property type="molecule type" value="Genomic_DNA"/>
</dbReference>
<dbReference type="InterPro" id="IPR023346">
    <property type="entry name" value="Lysozyme-like_dom_sf"/>
</dbReference>
<keyword evidence="2" id="KW-0732">Signal</keyword>
<dbReference type="Proteomes" id="UP001294570">
    <property type="component" value="Unassembled WGS sequence"/>
</dbReference>
<dbReference type="SUPFAM" id="SSF54106">
    <property type="entry name" value="LysM domain"/>
    <property type="match status" value="3"/>
</dbReference>
<dbReference type="InterPro" id="IPR008258">
    <property type="entry name" value="Transglycosylase_SLT_dom_1"/>
</dbReference>
<dbReference type="Pfam" id="PF01476">
    <property type="entry name" value="LysM"/>
    <property type="match status" value="3"/>
</dbReference>
<evidence type="ECO:0000313" key="4">
    <source>
        <dbReference type="EMBL" id="MDY7220395.1"/>
    </source>
</evidence>
<dbReference type="InterPro" id="IPR036779">
    <property type="entry name" value="LysM_dom_sf"/>
</dbReference>
<gene>
    <name evidence="4" type="ORF">TOI97_12555</name>
</gene>
<evidence type="ECO:0000313" key="5">
    <source>
        <dbReference type="Proteomes" id="UP001294570"/>
    </source>
</evidence>
<dbReference type="Pfam" id="PF01464">
    <property type="entry name" value="SLT"/>
    <property type="match status" value="1"/>
</dbReference>
<organism evidence="4 5">
    <name type="scientific">Denitrificimonas halotolerans</name>
    <dbReference type="NCBI Taxonomy" id="3098930"/>
    <lineage>
        <taxon>Bacteria</taxon>
        <taxon>Pseudomonadati</taxon>
        <taxon>Pseudomonadota</taxon>
        <taxon>Gammaproteobacteria</taxon>
        <taxon>Pseudomonadales</taxon>
        <taxon>Pseudomonadaceae</taxon>
        <taxon>Denitrificimonas</taxon>
    </lineage>
</organism>
<feature type="domain" description="LysM" evidence="3">
    <location>
        <begin position="415"/>
        <end position="458"/>
    </location>
</feature>
<keyword evidence="5" id="KW-1185">Reference proteome</keyword>
<sequence>MLIINRSFTTVLNPLRRTTLLSALLVSTLFATGCQSFNAVDEPISIRASNSQASKNTVVTHAKNARNWKASVLGNEVDIWQRIRDGFQLQGLMDTNPRIDQHRLWFASRGRSIEIMSERSSPYMYYIVENLEARDMPLELALLPMIESAYDPLAYSRSHAAGLWQFIPSTGRHFKLKQSHWYDARRDIMASTQAALDYLQYLNNMFNGDWLLALAAYNAGEGTVSRAIERNIARGLPTDYWNLSLPEETQGYVPKLLAVSQLINAPDAYGLALQPIANEPYFTQIPLKQQTDIKRLAQLAKIDKAELLKLNPAYNQGITLDGPKHLLVPKDHAEILTVKLAQMKPSELVQWHKHKVRRGDNLLRIAGQYNVSISLIQELNNLNDHNLSIDQELNIPVSPGATVIAQNTQQASAKTTYTVRPGDSLSQIAARHNVSVAQIKNWNKLSSNTIKVGQSLALAVNSNTVKRAKASHYKVRPGDSLYAIAKRHKITLEQLKNWNPKTSTHLKPGQTLALYL</sequence>
<dbReference type="InterPro" id="IPR018392">
    <property type="entry name" value="LysM"/>
</dbReference>
<protein>
    <submittedName>
        <fullName evidence="4">LysM peptidoglycan-binding domain-containing protein</fullName>
    </submittedName>
</protein>
<evidence type="ECO:0000256" key="1">
    <source>
        <dbReference type="ARBA" id="ARBA00007734"/>
    </source>
</evidence>
<evidence type="ECO:0000256" key="2">
    <source>
        <dbReference type="SAM" id="SignalP"/>
    </source>
</evidence>
<accession>A0ABU5GVL7</accession>
<dbReference type="RefSeq" id="WP_321554479.1">
    <property type="nucleotide sequence ID" value="NZ_JAXIVU010000028.1"/>
</dbReference>
<dbReference type="InterPro" id="IPR000189">
    <property type="entry name" value="Transglyc_AS"/>
</dbReference>
<dbReference type="PANTHER" id="PTHR33734:SF22">
    <property type="entry name" value="MEMBRANE-BOUND LYTIC MUREIN TRANSGLYCOSYLASE D"/>
    <property type="match status" value="1"/>
</dbReference>
<feature type="signal peptide" evidence="2">
    <location>
        <begin position="1"/>
        <end position="31"/>
    </location>
</feature>
<dbReference type="PROSITE" id="PS51782">
    <property type="entry name" value="LYSM"/>
    <property type="match status" value="3"/>
</dbReference>
<dbReference type="PROSITE" id="PS51257">
    <property type="entry name" value="PROKAR_LIPOPROTEIN"/>
    <property type="match status" value="1"/>
</dbReference>
<feature type="domain" description="LysM" evidence="3">
    <location>
        <begin position="471"/>
        <end position="514"/>
    </location>
</feature>
<dbReference type="CDD" id="cd16894">
    <property type="entry name" value="MltD-like"/>
    <property type="match status" value="1"/>
</dbReference>